<dbReference type="PANTHER" id="PTHR33164">
    <property type="entry name" value="TRANSCRIPTIONAL REGULATOR, MARR FAMILY"/>
    <property type="match status" value="1"/>
</dbReference>
<dbReference type="AlphaFoldDB" id="A0A0B6WV39"/>
<reference evidence="2 3" key="2">
    <citation type="submission" date="2015-01" db="EMBL/GenBank/DDBJ databases">
        <title>Complete genome sequence of Pyrinomonas methylaliphatogenes type strain K22T.</title>
        <authorList>
            <person name="Lee K.C.Y."/>
            <person name="Power J.F."/>
            <person name="Dunfield P.F."/>
            <person name="Morgan X.C."/>
            <person name="Huttenhower C."/>
            <person name="Stott M.B."/>
        </authorList>
    </citation>
    <scope>NUCLEOTIDE SEQUENCE [LARGE SCALE GENOMIC DNA]</scope>
    <source>
        <strain evidence="2 3">K22</strain>
    </source>
</reference>
<organism evidence="2 3">
    <name type="scientific">Pyrinomonas methylaliphatogenes</name>
    <dbReference type="NCBI Taxonomy" id="454194"/>
    <lineage>
        <taxon>Bacteria</taxon>
        <taxon>Pseudomonadati</taxon>
        <taxon>Acidobacteriota</taxon>
        <taxon>Blastocatellia</taxon>
        <taxon>Blastocatellales</taxon>
        <taxon>Pyrinomonadaceae</taxon>
        <taxon>Pyrinomonas</taxon>
    </lineage>
</organism>
<dbReference type="Proteomes" id="UP000031518">
    <property type="component" value="Unassembled WGS sequence"/>
</dbReference>
<dbReference type="Pfam" id="PF12802">
    <property type="entry name" value="MarR_2"/>
    <property type="match status" value="1"/>
</dbReference>
<keyword evidence="3" id="KW-1185">Reference proteome</keyword>
<dbReference type="PROSITE" id="PS50995">
    <property type="entry name" value="HTH_MARR_2"/>
    <property type="match status" value="1"/>
</dbReference>
<dbReference type="Gene3D" id="1.10.10.10">
    <property type="entry name" value="Winged helix-like DNA-binding domain superfamily/Winged helix DNA-binding domain"/>
    <property type="match status" value="1"/>
</dbReference>
<dbReference type="GO" id="GO:0003700">
    <property type="term" value="F:DNA-binding transcription factor activity"/>
    <property type="evidence" value="ECO:0007669"/>
    <property type="project" value="InterPro"/>
</dbReference>
<dbReference type="GO" id="GO:0006950">
    <property type="term" value="P:response to stress"/>
    <property type="evidence" value="ECO:0007669"/>
    <property type="project" value="TreeGrafter"/>
</dbReference>
<feature type="domain" description="HTH marR-type" evidence="1">
    <location>
        <begin position="12"/>
        <end position="144"/>
    </location>
</feature>
<dbReference type="PANTHER" id="PTHR33164:SF101">
    <property type="entry name" value="TRANSCRIPTIONAL REPRESSOR MPRA"/>
    <property type="match status" value="1"/>
</dbReference>
<dbReference type="InterPro" id="IPR036388">
    <property type="entry name" value="WH-like_DNA-bd_sf"/>
</dbReference>
<name>A0A0B6WV39_9BACT</name>
<dbReference type="InterPro" id="IPR039422">
    <property type="entry name" value="MarR/SlyA-like"/>
</dbReference>
<reference evidence="2 3" key="1">
    <citation type="submission" date="2013-12" db="EMBL/GenBank/DDBJ databases">
        <authorList>
            <person name="Stott M."/>
        </authorList>
    </citation>
    <scope>NUCLEOTIDE SEQUENCE [LARGE SCALE GENOMIC DNA]</scope>
    <source>
        <strain evidence="2 3">K22</strain>
    </source>
</reference>
<proteinExistence type="predicted"/>
<dbReference type="InterPro" id="IPR000835">
    <property type="entry name" value="HTH_MarR-typ"/>
</dbReference>
<dbReference type="SUPFAM" id="SSF46785">
    <property type="entry name" value="Winged helix' DNA-binding domain"/>
    <property type="match status" value="1"/>
</dbReference>
<dbReference type="STRING" id="454194.PYK22_01156"/>
<evidence type="ECO:0000313" key="3">
    <source>
        <dbReference type="Proteomes" id="UP000031518"/>
    </source>
</evidence>
<dbReference type="EMBL" id="CBXV010000004">
    <property type="protein sequence ID" value="CDM65158.1"/>
    <property type="molecule type" value="Genomic_DNA"/>
</dbReference>
<dbReference type="SMART" id="SM00347">
    <property type="entry name" value="HTH_MARR"/>
    <property type="match status" value="1"/>
</dbReference>
<evidence type="ECO:0000313" key="2">
    <source>
        <dbReference type="EMBL" id="CDM65158.1"/>
    </source>
</evidence>
<dbReference type="PRINTS" id="PR00598">
    <property type="entry name" value="HTHMARR"/>
</dbReference>
<dbReference type="InterPro" id="IPR036390">
    <property type="entry name" value="WH_DNA-bd_sf"/>
</dbReference>
<accession>A0A0B6WV39</accession>
<evidence type="ECO:0000259" key="1">
    <source>
        <dbReference type="PROSITE" id="PS50995"/>
    </source>
</evidence>
<gene>
    <name evidence="2" type="ORF">PYK22_01156</name>
</gene>
<sequence length="145" mass="16359">MAVKVKIPRSDAEEAVVRLMRIGDRLWRASDERFAAFGLTDNHYNVLRILNGAGEPLSQSEIGRRLLSSRANVTKLIDLLEKRGYVKRLACGDRRKKLVALTDAGAKFLADSLIEVQSFAETVMRPLTRQEQRKLIELLGKIRIG</sequence>
<protein>
    <submittedName>
        <fullName evidence="2">Transcriptional regulator</fullName>
    </submittedName>
</protein>